<dbReference type="KEGG" id="ehx:EMIHUDRAFT_432256"/>
<dbReference type="KEGG" id="ehx:EMIHUDRAFT_439835"/>
<dbReference type="PaxDb" id="2903-EOD18053"/>
<accession>A0A0D3KVV0</accession>
<organism evidence="1 2">
    <name type="scientific">Emiliania huxleyi (strain CCMP1516)</name>
    <dbReference type="NCBI Taxonomy" id="280463"/>
    <lineage>
        <taxon>Eukaryota</taxon>
        <taxon>Haptista</taxon>
        <taxon>Haptophyta</taxon>
        <taxon>Prymnesiophyceae</taxon>
        <taxon>Isochrysidales</taxon>
        <taxon>Noelaerhabdaceae</taxon>
        <taxon>Emiliania</taxon>
    </lineage>
</organism>
<dbReference type="GeneID" id="17285156"/>
<proteinExistence type="predicted"/>
<keyword evidence="2" id="KW-1185">Reference proteome</keyword>
<sequence>MFAKKKEGQRFMILISSGTCDATKVHVAVTNGFAQLKGDATTKVDFVLMAEGGWVVEDKVLRSIGAFGLPPMSKLLDDPCMQDINRVTWTV</sequence>
<evidence type="ECO:0000313" key="1">
    <source>
        <dbReference type="EnsemblProtists" id="EOD39885"/>
    </source>
</evidence>
<dbReference type="HOGENOM" id="CLU_2431602_0_0_1"/>
<protein>
    <submittedName>
        <fullName evidence="1">Uncharacterized protein</fullName>
    </submittedName>
</protein>
<dbReference type="RefSeq" id="XP_005792314.1">
    <property type="nucleotide sequence ID" value="XM_005792257.1"/>
</dbReference>
<dbReference type="Proteomes" id="UP000013827">
    <property type="component" value="Unassembled WGS sequence"/>
</dbReference>
<dbReference type="GeneID" id="19046054"/>
<reference evidence="1" key="2">
    <citation type="submission" date="2024-10" db="UniProtKB">
        <authorList>
            <consortium name="EnsemblProtists"/>
        </authorList>
    </citation>
    <scope>IDENTIFICATION</scope>
</reference>
<dbReference type="EnsemblProtists" id="EOD39885">
    <property type="protein sequence ID" value="EOD39885"/>
    <property type="gene ID" value="EMIHUDRAFT_439835"/>
</dbReference>
<reference evidence="2" key="1">
    <citation type="journal article" date="2013" name="Nature">
        <title>Pan genome of the phytoplankton Emiliania underpins its global distribution.</title>
        <authorList>
            <person name="Read B.A."/>
            <person name="Kegel J."/>
            <person name="Klute M.J."/>
            <person name="Kuo A."/>
            <person name="Lefebvre S.C."/>
            <person name="Maumus F."/>
            <person name="Mayer C."/>
            <person name="Miller J."/>
            <person name="Monier A."/>
            <person name="Salamov A."/>
            <person name="Young J."/>
            <person name="Aguilar M."/>
            <person name="Claverie J.M."/>
            <person name="Frickenhaus S."/>
            <person name="Gonzalez K."/>
            <person name="Herman E.K."/>
            <person name="Lin Y.C."/>
            <person name="Napier J."/>
            <person name="Ogata H."/>
            <person name="Sarno A.F."/>
            <person name="Shmutz J."/>
            <person name="Schroeder D."/>
            <person name="de Vargas C."/>
            <person name="Verret F."/>
            <person name="von Dassow P."/>
            <person name="Valentin K."/>
            <person name="Van de Peer Y."/>
            <person name="Wheeler G."/>
            <person name="Dacks J.B."/>
            <person name="Delwiche C.F."/>
            <person name="Dyhrman S.T."/>
            <person name="Glockner G."/>
            <person name="John U."/>
            <person name="Richards T."/>
            <person name="Worden A.Z."/>
            <person name="Zhang X."/>
            <person name="Grigoriev I.V."/>
            <person name="Allen A.E."/>
            <person name="Bidle K."/>
            <person name="Borodovsky M."/>
            <person name="Bowler C."/>
            <person name="Brownlee C."/>
            <person name="Cock J.M."/>
            <person name="Elias M."/>
            <person name="Gladyshev V.N."/>
            <person name="Groth M."/>
            <person name="Guda C."/>
            <person name="Hadaegh A."/>
            <person name="Iglesias-Rodriguez M.D."/>
            <person name="Jenkins J."/>
            <person name="Jones B.M."/>
            <person name="Lawson T."/>
            <person name="Leese F."/>
            <person name="Lindquist E."/>
            <person name="Lobanov A."/>
            <person name="Lomsadze A."/>
            <person name="Malik S.B."/>
            <person name="Marsh M.E."/>
            <person name="Mackinder L."/>
            <person name="Mock T."/>
            <person name="Mueller-Roeber B."/>
            <person name="Pagarete A."/>
            <person name="Parker M."/>
            <person name="Probert I."/>
            <person name="Quesneville H."/>
            <person name="Raines C."/>
            <person name="Rensing S.A."/>
            <person name="Riano-Pachon D.M."/>
            <person name="Richier S."/>
            <person name="Rokitta S."/>
            <person name="Shiraiwa Y."/>
            <person name="Soanes D.M."/>
            <person name="van der Giezen M."/>
            <person name="Wahlund T.M."/>
            <person name="Williams B."/>
            <person name="Wilson W."/>
            <person name="Wolfe G."/>
            <person name="Wurch L.L."/>
        </authorList>
    </citation>
    <scope>NUCLEOTIDE SEQUENCE</scope>
</reference>
<dbReference type="RefSeq" id="XP_005770482.1">
    <property type="nucleotide sequence ID" value="XM_005770425.1"/>
</dbReference>
<name>A0A0D3KVV0_EMIH1</name>
<dbReference type="EnsemblProtists" id="EOD18053">
    <property type="protein sequence ID" value="EOD18053"/>
    <property type="gene ID" value="EMIHUDRAFT_432256"/>
</dbReference>
<evidence type="ECO:0000313" key="2">
    <source>
        <dbReference type="Proteomes" id="UP000013827"/>
    </source>
</evidence>
<dbReference type="AlphaFoldDB" id="A0A0D3KVV0"/>